<evidence type="ECO:0000259" key="1">
    <source>
        <dbReference type="Pfam" id="PF07992"/>
    </source>
</evidence>
<accession>A0A5C0SAW3</accession>
<dbReference type="RefSeq" id="WP_148808878.1">
    <property type="nucleotide sequence ID" value="NZ_CP042243.1"/>
</dbReference>
<feature type="domain" description="FAD/NAD(P)-binding" evidence="1">
    <location>
        <begin position="127"/>
        <end position="410"/>
    </location>
</feature>
<organism evidence="3 4">
    <name type="scientific">Crassaminicella thermophila</name>
    <dbReference type="NCBI Taxonomy" id="2599308"/>
    <lineage>
        <taxon>Bacteria</taxon>
        <taxon>Bacillati</taxon>
        <taxon>Bacillota</taxon>
        <taxon>Clostridia</taxon>
        <taxon>Eubacteriales</taxon>
        <taxon>Clostridiaceae</taxon>
        <taxon>Crassaminicella</taxon>
    </lineage>
</organism>
<dbReference type="PANTHER" id="PTHR42783:SF3">
    <property type="entry name" value="GLUTAMATE SYNTHASE [NADPH] SMALL CHAIN-RELATED"/>
    <property type="match status" value="1"/>
</dbReference>
<evidence type="ECO:0000313" key="3">
    <source>
        <dbReference type="EMBL" id="QEK11723.1"/>
    </source>
</evidence>
<dbReference type="GO" id="GO:0016491">
    <property type="term" value="F:oxidoreductase activity"/>
    <property type="evidence" value="ECO:0007669"/>
    <property type="project" value="InterPro"/>
</dbReference>
<dbReference type="SUPFAM" id="SSF51971">
    <property type="entry name" value="Nucleotide-binding domain"/>
    <property type="match status" value="1"/>
</dbReference>
<sequence length="442" mass="47501">METKQKYLTEAVPSFTPRTAMEEAARCLLCHDAPCSKACPAGTNPGKFIRSIRFRNIKGAAETIRENNVLGGICARVCPYDKLCEEACSRTGIDRPIQIGRLQRYVTDQEKAFGMKILKAVEATKEKVACIGSGPASLAAAAGLALKGYKVTVFEEKEKAGGFLTYGIIPSRLPQSVVDEEVQYIKDLGVEFKFNCKVGKDITIEELRKEGYAAFFLATGTQLPKTIDIPGVDLDGVTTAVDFLAAAKPNNGDIEVGENVVVIGGGDVAMDCATTARLLGAKKVTVLYRRTQEEMPANKEELKFAQSLGVNFAYTFRPGEILGKDGKVVAITGEGTDGESKIQLKADKVIFAIGQKADDLKEIVADIELNEKNLVVADEEADCKTNIPYIFAAGDVVNGGKTVVHAVAAGKVAVDSIDEYLTSIREIEATDKEVAAEKEGAR</sequence>
<dbReference type="InterPro" id="IPR023753">
    <property type="entry name" value="FAD/NAD-binding_dom"/>
</dbReference>
<dbReference type="KEGG" id="crs:FQB35_04725"/>
<dbReference type="InterPro" id="IPR036188">
    <property type="entry name" value="FAD/NAD-bd_sf"/>
</dbReference>
<dbReference type="Proteomes" id="UP000324646">
    <property type="component" value="Chromosome"/>
</dbReference>
<dbReference type="Pfam" id="PF07992">
    <property type="entry name" value="Pyr_redox_2"/>
    <property type="match status" value="1"/>
</dbReference>
<dbReference type="GO" id="GO:0051536">
    <property type="term" value="F:iron-sulfur cluster binding"/>
    <property type="evidence" value="ECO:0007669"/>
    <property type="project" value="InterPro"/>
</dbReference>
<gene>
    <name evidence="3" type="ORF">FQB35_04725</name>
</gene>
<feature type="domain" description="Dihydroprymidine dehydrogenase" evidence="2">
    <location>
        <begin position="7"/>
        <end position="112"/>
    </location>
</feature>
<dbReference type="InterPro" id="IPR028261">
    <property type="entry name" value="DPD_II"/>
</dbReference>
<keyword evidence="4" id="KW-1185">Reference proteome</keyword>
<dbReference type="OrthoDB" id="9803192at2"/>
<dbReference type="InterPro" id="IPR009051">
    <property type="entry name" value="Helical_ferredxn"/>
</dbReference>
<dbReference type="EMBL" id="CP042243">
    <property type="protein sequence ID" value="QEK11723.1"/>
    <property type="molecule type" value="Genomic_DNA"/>
</dbReference>
<dbReference type="Gene3D" id="3.50.50.60">
    <property type="entry name" value="FAD/NAD(P)-binding domain"/>
    <property type="match status" value="2"/>
</dbReference>
<proteinExistence type="predicted"/>
<reference evidence="3 4" key="1">
    <citation type="submission" date="2019-07" db="EMBL/GenBank/DDBJ databases">
        <title>Complete genome of Crassaminicella thermophila SY095.</title>
        <authorList>
            <person name="Li X."/>
        </authorList>
    </citation>
    <scope>NUCLEOTIDE SEQUENCE [LARGE SCALE GENOMIC DNA]</scope>
    <source>
        <strain evidence="3 4">SY095</strain>
    </source>
</reference>
<dbReference type="PRINTS" id="PR00419">
    <property type="entry name" value="ADXRDTASE"/>
</dbReference>
<protein>
    <submittedName>
        <fullName evidence="3">NAD(P)-dependent oxidoreductase</fullName>
    </submittedName>
</protein>
<dbReference type="SUPFAM" id="SSF46548">
    <property type="entry name" value="alpha-helical ferredoxin"/>
    <property type="match status" value="1"/>
</dbReference>
<dbReference type="Pfam" id="PF14691">
    <property type="entry name" value="Fer4_20"/>
    <property type="match status" value="1"/>
</dbReference>
<evidence type="ECO:0000313" key="4">
    <source>
        <dbReference type="Proteomes" id="UP000324646"/>
    </source>
</evidence>
<dbReference type="Gene3D" id="1.10.1060.10">
    <property type="entry name" value="Alpha-helical ferredoxin"/>
    <property type="match status" value="1"/>
</dbReference>
<dbReference type="AlphaFoldDB" id="A0A5C0SAW3"/>
<evidence type="ECO:0000259" key="2">
    <source>
        <dbReference type="Pfam" id="PF14691"/>
    </source>
</evidence>
<dbReference type="PANTHER" id="PTHR42783">
    <property type="entry name" value="GLUTAMATE SYNTHASE [NADPH] SMALL CHAIN"/>
    <property type="match status" value="1"/>
</dbReference>
<name>A0A5C0SAW3_CRATE</name>